<evidence type="ECO:0000256" key="4">
    <source>
        <dbReference type="ARBA" id="ARBA00022729"/>
    </source>
</evidence>
<dbReference type="InterPro" id="IPR050738">
    <property type="entry name" value="Sulfatase"/>
</dbReference>
<dbReference type="Gene3D" id="3.40.720.10">
    <property type="entry name" value="Alkaline Phosphatase, subunit A"/>
    <property type="match status" value="1"/>
</dbReference>
<sequence length="554" mass="63182">MNLSLNVSLSENYFWVDKMNKAFRSPLRMLIKYTIVLLLAFPSLKAQNSKGQAPQKPNVVFILVDDLGLRDLSCTGSKFYETPNVDRIANEGTVFTQGYACSGVCSPSRASIMTGKFTARHGITDWIGAKSGTEWRTEKRFSKLLPAEYVHELSKADVILPEVMKANGYKTFFAGKWHLGEKGSYPEDHGFDINKGGWEVGSPKGGYFSPWENPSLPNVKDGENLEMRLAKETSAFIEQQKDTPFFAFLSFYAVHGPIQTTEAKWKKYREKAEKNGLAQNGYVMEKDLPIRQVQDNPVYGGLVESMDDAVGEVLNTLKRLNLEENTIVIFTSDNGGVASGDAFSTSNLPLRGGKGYQWEGGIREPYFIKIPWLKKQVKQIDFPATGADFFPTLLDFANLPLLPKQHIDGVSLKPLFENKTLKDRELYWHYPHYGNQGGQPNSTIRYKNWKLIHYWEDGHDELYDLAKDPYEQTDLAAKNQKETQRLKAKLLNWLKSVNANYPVPDPEFNPELAHKKHQNNVEVLMPKLEKERLNFLRVDYQPNQNWWKSKTTKD</sequence>
<evidence type="ECO:0000256" key="6">
    <source>
        <dbReference type="ARBA" id="ARBA00022837"/>
    </source>
</evidence>
<organism evidence="8 9">
    <name type="scientific">Runella salmonicolor</name>
    <dbReference type="NCBI Taxonomy" id="2950278"/>
    <lineage>
        <taxon>Bacteria</taxon>
        <taxon>Pseudomonadati</taxon>
        <taxon>Bacteroidota</taxon>
        <taxon>Cytophagia</taxon>
        <taxon>Cytophagales</taxon>
        <taxon>Spirosomataceae</taxon>
        <taxon>Runella</taxon>
    </lineage>
</organism>
<keyword evidence="6" id="KW-0106">Calcium</keyword>
<proteinExistence type="inferred from homology"/>
<evidence type="ECO:0000259" key="7">
    <source>
        <dbReference type="Pfam" id="PF00884"/>
    </source>
</evidence>
<dbReference type="InterPro" id="IPR000917">
    <property type="entry name" value="Sulfatase_N"/>
</dbReference>
<reference evidence="8 9" key="1">
    <citation type="submission" date="2022-06" db="EMBL/GenBank/DDBJ databases">
        <title>Runella sp. S5 genome sequencing.</title>
        <authorList>
            <person name="Park S."/>
        </authorList>
    </citation>
    <scope>NUCLEOTIDE SEQUENCE [LARGE SCALE GENOMIC DNA]</scope>
    <source>
        <strain evidence="8 9">S5</strain>
    </source>
</reference>
<dbReference type="CDD" id="cd16144">
    <property type="entry name" value="ARS_like"/>
    <property type="match status" value="1"/>
</dbReference>
<dbReference type="PROSITE" id="PS00523">
    <property type="entry name" value="SULFATASE_1"/>
    <property type="match status" value="1"/>
</dbReference>
<comment type="caution">
    <text evidence="8">The sequence shown here is derived from an EMBL/GenBank/DDBJ whole genome shotgun (WGS) entry which is preliminary data.</text>
</comment>
<evidence type="ECO:0000256" key="2">
    <source>
        <dbReference type="ARBA" id="ARBA00008779"/>
    </source>
</evidence>
<gene>
    <name evidence="8" type="ORF">NCI00_04420</name>
</gene>
<accession>A0ABT1FIQ7</accession>
<dbReference type="EMBL" id="JAMZEL010000001">
    <property type="protein sequence ID" value="MCP1381653.1"/>
    <property type="molecule type" value="Genomic_DNA"/>
</dbReference>
<keyword evidence="3" id="KW-0479">Metal-binding</keyword>
<comment type="cofactor">
    <cofactor evidence="1">
        <name>Ca(2+)</name>
        <dbReference type="ChEBI" id="CHEBI:29108"/>
    </cofactor>
</comment>
<evidence type="ECO:0000313" key="9">
    <source>
        <dbReference type="Proteomes" id="UP001204772"/>
    </source>
</evidence>
<evidence type="ECO:0000313" key="8">
    <source>
        <dbReference type="EMBL" id="MCP1381653.1"/>
    </source>
</evidence>
<dbReference type="PROSITE" id="PS00149">
    <property type="entry name" value="SULFATASE_2"/>
    <property type="match status" value="1"/>
</dbReference>
<dbReference type="Proteomes" id="UP001204772">
    <property type="component" value="Unassembled WGS sequence"/>
</dbReference>
<dbReference type="RefSeq" id="WP_253525405.1">
    <property type="nucleotide sequence ID" value="NZ_JAMZEL010000001.1"/>
</dbReference>
<evidence type="ECO:0000256" key="1">
    <source>
        <dbReference type="ARBA" id="ARBA00001913"/>
    </source>
</evidence>
<dbReference type="Pfam" id="PF00884">
    <property type="entry name" value="Sulfatase"/>
    <property type="match status" value="1"/>
</dbReference>
<dbReference type="InterPro" id="IPR017850">
    <property type="entry name" value="Alkaline_phosphatase_core_sf"/>
</dbReference>
<dbReference type="SUPFAM" id="SSF53649">
    <property type="entry name" value="Alkaline phosphatase-like"/>
    <property type="match status" value="1"/>
</dbReference>
<protein>
    <submittedName>
        <fullName evidence="8">Sulfatase</fullName>
    </submittedName>
</protein>
<keyword evidence="9" id="KW-1185">Reference proteome</keyword>
<dbReference type="InterPro" id="IPR024607">
    <property type="entry name" value="Sulfatase_CS"/>
</dbReference>
<dbReference type="Gene3D" id="3.30.1120.10">
    <property type="match status" value="1"/>
</dbReference>
<evidence type="ECO:0000256" key="3">
    <source>
        <dbReference type="ARBA" id="ARBA00022723"/>
    </source>
</evidence>
<dbReference type="PANTHER" id="PTHR42693">
    <property type="entry name" value="ARYLSULFATASE FAMILY MEMBER"/>
    <property type="match status" value="1"/>
</dbReference>
<keyword evidence="4" id="KW-0732">Signal</keyword>
<dbReference type="PANTHER" id="PTHR42693:SF42">
    <property type="entry name" value="ARYLSULFATASE G"/>
    <property type="match status" value="1"/>
</dbReference>
<comment type="similarity">
    <text evidence="2">Belongs to the sulfatase family.</text>
</comment>
<keyword evidence="5" id="KW-0378">Hydrolase</keyword>
<evidence type="ECO:0000256" key="5">
    <source>
        <dbReference type="ARBA" id="ARBA00022801"/>
    </source>
</evidence>
<name>A0ABT1FIQ7_9BACT</name>
<feature type="domain" description="Sulfatase N-terminal" evidence="7">
    <location>
        <begin position="57"/>
        <end position="398"/>
    </location>
</feature>